<evidence type="ECO:0000313" key="3">
    <source>
        <dbReference type="Proteomes" id="UP000796880"/>
    </source>
</evidence>
<protein>
    <submittedName>
        <fullName evidence="2">Uncharacterized protein</fullName>
    </submittedName>
</protein>
<gene>
    <name evidence="2" type="ORF">FNV43_RR23196</name>
</gene>
<proteinExistence type="predicted"/>
<organism evidence="2 3">
    <name type="scientific">Rhamnella rubrinervis</name>
    <dbReference type="NCBI Taxonomy" id="2594499"/>
    <lineage>
        <taxon>Eukaryota</taxon>
        <taxon>Viridiplantae</taxon>
        <taxon>Streptophyta</taxon>
        <taxon>Embryophyta</taxon>
        <taxon>Tracheophyta</taxon>
        <taxon>Spermatophyta</taxon>
        <taxon>Magnoliopsida</taxon>
        <taxon>eudicotyledons</taxon>
        <taxon>Gunneridae</taxon>
        <taxon>Pentapetalae</taxon>
        <taxon>rosids</taxon>
        <taxon>fabids</taxon>
        <taxon>Rosales</taxon>
        <taxon>Rhamnaceae</taxon>
        <taxon>rhamnoid group</taxon>
        <taxon>Rhamneae</taxon>
        <taxon>Rhamnella</taxon>
    </lineage>
</organism>
<dbReference type="Proteomes" id="UP000796880">
    <property type="component" value="Unassembled WGS sequence"/>
</dbReference>
<sequence length="118" mass="13282">MVLFRSVSLLSELRSHVTSSDLDLHSQLKELIPEQQIDLEKAKAQEIAKLETILQEMQGQLDEAHAAIIHEKEAAKLAIEEAPPIIKEVPVVDETKLEILRNHNEELEIIESIMGGSR</sequence>
<evidence type="ECO:0000313" key="2">
    <source>
        <dbReference type="EMBL" id="KAF3436104.1"/>
    </source>
</evidence>
<reference evidence="2" key="1">
    <citation type="submission" date="2020-03" db="EMBL/GenBank/DDBJ databases">
        <title>A high-quality chromosome-level genome assembly of a woody plant with both climbing and erect habits, Rhamnella rubrinervis.</title>
        <authorList>
            <person name="Lu Z."/>
            <person name="Yang Y."/>
            <person name="Zhu X."/>
            <person name="Sun Y."/>
        </authorList>
    </citation>
    <scope>NUCLEOTIDE SEQUENCE</scope>
    <source>
        <strain evidence="2">BYM</strain>
        <tissue evidence="2">Leaf</tissue>
    </source>
</reference>
<dbReference type="AlphaFoldDB" id="A0A8K0GRU5"/>
<dbReference type="EMBL" id="VOIH02000010">
    <property type="protein sequence ID" value="KAF3436104.1"/>
    <property type="molecule type" value="Genomic_DNA"/>
</dbReference>
<comment type="caution">
    <text evidence="2">The sequence shown here is derived from an EMBL/GenBank/DDBJ whole genome shotgun (WGS) entry which is preliminary data.</text>
</comment>
<accession>A0A8K0GRU5</accession>
<keyword evidence="1" id="KW-0175">Coiled coil</keyword>
<feature type="coiled-coil region" evidence="1">
    <location>
        <begin position="25"/>
        <end position="67"/>
    </location>
</feature>
<name>A0A8K0GRU5_9ROSA</name>
<evidence type="ECO:0000256" key="1">
    <source>
        <dbReference type="SAM" id="Coils"/>
    </source>
</evidence>
<keyword evidence="3" id="KW-1185">Reference proteome</keyword>